<organism evidence="1 2">
    <name type="scientific">Vigna mungo</name>
    <name type="common">Black gram</name>
    <name type="synonym">Phaseolus mungo</name>
    <dbReference type="NCBI Taxonomy" id="3915"/>
    <lineage>
        <taxon>Eukaryota</taxon>
        <taxon>Viridiplantae</taxon>
        <taxon>Streptophyta</taxon>
        <taxon>Embryophyta</taxon>
        <taxon>Tracheophyta</taxon>
        <taxon>Spermatophyta</taxon>
        <taxon>Magnoliopsida</taxon>
        <taxon>eudicotyledons</taxon>
        <taxon>Gunneridae</taxon>
        <taxon>Pentapetalae</taxon>
        <taxon>rosids</taxon>
        <taxon>fabids</taxon>
        <taxon>Fabales</taxon>
        <taxon>Fabaceae</taxon>
        <taxon>Papilionoideae</taxon>
        <taxon>50 kb inversion clade</taxon>
        <taxon>NPAAA clade</taxon>
        <taxon>indigoferoid/millettioid clade</taxon>
        <taxon>Phaseoleae</taxon>
        <taxon>Vigna</taxon>
    </lineage>
</organism>
<evidence type="ECO:0000313" key="2">
    <source>
        <dbReference type="Proteomes" id="UP001374535"/>
    </source>
</evidence>
<evidence type="ECO:0000313" key="1">
    <source>
        <dbReference type="EMBL" id="WVZ05937.1"/>
    </source>
</evidence>
<reference evidence="1 2" key="1">
    <citation type="journal article" date="2023" name="Life. Sci Alliance">
        <title>Evolutionary insights into 3D genome organization and epigenetic landscape of Vigna mungo.</title>
        <authorList>
            <person name="Junaid A."/>
            <person name="Singh B."/>
            <person name="Bhatia S."/>
        </authorList>
    </citation>
    <scope>NUCLEOTIDE SEQUENCE [LARGE SCALE GENOMIC DNA]</scope>
    <source>
        <strain evidence="1">Urdbean</strain>
    </source>
</reference>
<dbReference type="EMBL" id="CP144695">
    <property type="protein sequence ID" value="WVZ05937.1"/>
    <property type="molecule type" value="Genomic_DNA"/>
</dbReference>
<name>A0AAQ3NA55_VIGMU</name>
<sequence length="180" mass="21000">MCQSEMFLAFVGYKKIWSRLLCQKALDHLMIHAGSIHLLSKADSPRTTVSMMQLQVLQVPFDLSCQSSHMVHFEHNQMDWAVVHSLNIDQLLELYDHQQQNVHWTVAYVSCRKKVSVCTDLHHHQQKADTAYPHFQAQHRDQQHVHRVDDMLLDKNYLNIGCRHHKIHHICCIATSSGPY</sequence>
<dbReference type="Proteomes" id="UP001374535">
    <property type="component" value="Chromosome 6"/>
</dbReference>
<protein>
    <submittedName>
        <fullName evidence="1">Uncharacterized protein</fullName>
    </submittedName>
</protein>
<proteinExistence type="predicted"/>
<dbReference type="AlphaFoldDB" id="A0AAQ3NA55"/>
<gene>
    <name evidence="1" type="ORF">V8G54_019283</name>
</gene>
<keyword evidence="2" id="KW-1185">Reference proteome</keyword>
<accession>A0AAQ3NA55</accession>